<dbReference type="HOGENOM" id="CLU_1250737_0_0_1"/>
<gene>
    <name evidence="2" type="primary">20347034</name>
    <name evidence="1" type="ORF">GGTG_06576</name>
</gene>
<evidence type="ECO:0000313" key="3">
    <source>
        <dbReference type="Proteomes" id="UP000006039"/>
    </source>
</evidence>
<reference evidence="2" key="4">
    <citation type="journal article" date="2015" name="G3 (Bethesda)">
        <title>Genome sequences of three phytopathogenic species of the Magnaporthaceae family of fungi.</title>
        <authorList>
            <person name="Okagaki L.H."/>
            <person name="Nunes C.C."/>
            <person name="Sailsbery J."/>
            <person name="Clay B."/>
            <person name="Brown D."/>
            <person name="John T."/>
            <person name="Oh Y."/>
            <person name="Young N."/>
            <person name="Fitzgerald M."/>
            <person name="Haas B.J."/>
            <person name="Zeng Q."/>
            <person name="Young S."/>
            <person name="Adiconis X."/>
            <person name="Fan L."/>
            <person name="Levin J.Z."/>
            <person name="Mitchell T.K."/>
            <person name="Okubara P.A."/>
            <person name="Farman M.L."/>
            <person name="Kohn L.M."/>
            <person name="Birren B."/>
            <person name="Ma L.-J."/>
            <person name="Dean R.A."/>
        </authorList>
    </citation>
    <scope>NUCLEOTIDE SEQUENCE</scope>
    <source>
        <strain evidence="2">R3-111a-1</strain>
    </source>
</reference>
<reference evidence="3" key="1">
    <citation type="submission" date="2010-07" db="EMBL/GenBank/DDBJ databases">
        <title>The genome sequence of Gaeumannomyces graminis var. tritici strain R3-111a-1.</title>
        <authorList>
            <consortium name="The Broad Institute Genome Sequencing Platform"/>
            <person name="Ma L.-J."/>
            <person name="Dead R."/>
            <person name="Young S."/>
            <person name="Zeng Q."/>
            <person name="Koehrsen M."/>
            <person name="Alvarado L."/>
            <person name="Berlin A."/>
            <person name="Chapman S.B."/>
            <person name="Chen Z."/>
            <person name="Freedman E."/>
            <person name="Gellesch M."/>
            <person name="Goldberg J."/>
            <person name="Griggs A."/>
            <person name="Gujja S."/>
            <person name="Heilman E.R."/>
            <person name="Heiman D."/>
            <person name="Hepburn T."/>
            <person name="Howarth C."/>
            <person name="Jen D."/>
            <person name="Larson L."/>
            <person name="Mehta T."/>
            <person name="Neiman D."/>
            <person name="Pearson M."/>
            <person name="Roberts A."/>
            <person name="Saif S."/>
            <person name="Shea T."/>
            <person name="Shenoy N."/>
            <person name="Sisk P."/>
            <person name="Stolte C."/>
            <person name="Sykes S."/>
            <person name="Walk T."/>
            <person name="White J."/>
            <person name="Yandava C."/>
            <person name="Haas B."/>
            <person name="Nusbaum C."/>
            <person name="Birren B."/>
        </authorList>
    </citation>
    <scope>NUCLEOTIDE SEQUENCE [LARGE SCALE GENOMIC DNA]</scope>
    <source>
        <strain evidence="3">R3-111a-1</strain>
    </source>
</reference>
<dbReference type="EnsemblFungi" id="EJT76659">
    <property type="protein sequence ID" value="EJT76659"/>
    <property type="gene ID" value="GGTG_06576"/>
</dbReference>
<reference evidence="2" key="5">
    <citation type="submission" date="2018-04" db="UniProtKB">
        <authorList>
            <consortium name="EnsemblFungi"/>
        </authorList>
    </citation>
    <scope>IDENTIFICATION</scope>
    <source>
        <strain evidence="2">R3-111a-1</strain>
    </source>
</reference>
<reference evidence="1" key="3">
    <citation type="submission" date="2010-09" db="EMBL/GenBank/DDBJ databases">
        <title>Annotation of Gaeumannomyces graminis var. tritici R3-111a-1.</title>
        <authorList>
            <consortium name="The Broad Institute Genome Sequencing Platform"/>
            <person name="Ma L.-J."/>
            <person name="Dead R."/>
            <person name="Young S.K."/>
            <person name="Zeng Q."/>
            <person name="Gargeya S."/>
            <person name="Fitzgerald M."/>
            <person name="Haas B."/>
            <person name="Abouelleil A."/>
            <person name="Alvarado L."/>
            <person name="Arachchi H.M."/>
            <person name="Berlin A."/>
            <person name="Brown A."/>
            <person name="Chapman S.B."/>
            <person name="Chen Z."/>
            <person name="Dunbar C."/>
            <person name="Freedman E."/>
            <person name="Gearin G."/>
            <person name="Gellesch M."/>
            <person name="Goldberg J."/>
            <person name="Griggs A."/>
            <person name="Gujja S."/>
            <person name="Heiman D."/>
            <person name="Howarth C."/>
            <person name="Larson L."/>
            <person name="Lui A."/>
            <person name="MacDonald P.J.P."/>
            <person name="Mehta T."/>
            <person name="Montmayeur A."/>
            <person name="Murphy C."/>
            <person name="Neiman D."/>
            <person name="Pearson M."/>
            <person name="Priest M."/>
            <person name="Roberts A."/>
            <person name="Saif S."/>
            <person name="Shea T."/>
            <person name="Shenoy N."/>
            <person name="Sisk P."/>
            <person name="Stolte C."/>
            <person name="Sykes S."/>
            <person name="Yandava C."/>
            <person name="Wortman J."/>
            <person name="Nusbaum C."/>
            <person name="Birren B."/>
        </authorList>
    </citation>
    <scope>NUCLEOTIDE SEQUENCE</scope>
    <source>
        <strain evidence="1">R3-111a-1</strain>
    </source>
</reference>
<dbReference type="Proteomes" id="UP000006039">
    <property type="component" value="Unassembled WGS sequence"/>
</dbReference>
<keyword evidence="3" id="KW-1185">Reference proteome</keyword>
<accession>J3NZ76</accession>
<proteinExistence type="predicted"/>
<name>J3NZ76_GAET3</name>
<dbReference type="EMBL" id="GL385397">
    <property type="protein sequence ID" value="EJT76659.1"/>
    <property type="molecule type" value="Genomic_DNA"/>
</dbReference>
<evidence type="ECO:0000313" key="2">
    <source>
        <dbReference type="EnsemblFungi" id="EJT76659"/>
    </source>
</evidence>
<dbReference type="RefSeq" id="XP_009222659.1">
    <property type="nucleotide sequence ID" value="XM_009224395.1"/>
</dbReference>
<evidence type="ECO:0000313" key="1">
    <source>
        <dbReference type="EMBL" id="EJT76659.1"/>
    </source>
</evidence>
<dbReference type="AlphaFoldDB" id="J3NZ76"/>
<organism evidence="1">
    <name type="scientific">Gaeumannomyces tritici (strain R3-111a-1)</name>
    <name type="common">Wheat and barley take-all root rot fungus</name>
    <name type="synonym">Gaeumannomyces graminis var. tritici</name>
    <dbReference type="NCBI Taxonomy" id="644352"/>
    <lineage>
        <taxon>Eukaryota</taxon>
        <taxon>Fungi</taxon>
        <taxon>Dikarya</taxon>
        <taxon>Ascomycota</taxon>
        <taxon>Pezizomycotina</taxon>
        <taxon>Sordariomycetes</taxon>
        <taxon>Sordariomycetidae</taxon>
        <taxon>Magnaporthales</taxon>
        <taxon>Magnaporthaceae</taxon>
        <taxon>Gaeumannomyces</taxon>
    </lineage>
</organism>
<dbReference type="VEuPathDB" id="FungiDB:GGTG_06576"/>
<dbReference type="GeneID" id="20347034"/>
<protein>
    <submittedName>
        <fullName evidence="1 2">Uncharacterized protein</fullName>
    </submittedName>
</protein>
<reference evidence="1" key="2">
    <citation type="submission" date="2010-07" db="EMBL/GenBank/DDBJ databases">
        <authorList>
            <consortium name="The Broad Institute Genome Sequencing Platform"/>
            <consortium name="Broad Institute Genome Sequencing Center for Infectious Disease"/>
            <person name="Ma L.-J."/>
            <person name="Dead R."/>
            <person name="Young S."/>
            <person name="Zeng Q."/>
            <person name="Koehrsen M."/>
            <person name="Alvarado L."/>
            <person name="Berlin A."/>
            <person name="Chapman S.B."/>
            <person name="Chen Z."/>
            <person name="Freedman E."/>
            <person name="Gellesch M."/>
            <person name="Goldberg J."/>
            <person name="Griggs A."/>
            <person name="Gujja S."/>
            <person name="Heilman E.R."/>
            <person name="Heiman D."/>
            <person name="Hepburn T."/>
            <person name="Howarth C."/>
            <person name="Jen D."/>
            <person name="Larson L."/>
            <person name="Mehta T."/>
            <person name="Neiman D."/>
            <person name="Pearson M."/>
            <person name="Roberts A."/>
            <person name="Saif S."/>
            <person name="Shea T."/>
            <person name="Shenoy N."/>
            <person name="Sisk P."/>
            <person name="Stolte C."/>
            <person name="Sykes S."/>
            <person name="Walk T."/>
            <person name="White J."/>
            <person name="Yandava C."/>
            <person name="Haas B."/>
            <person name="Nusbaum C."/>
            <person name="Birren B."/>
        </authorList>
    </citation>
    <scope>NUCLEOTIDE SEQUENCE</scope>
    <source>
        <strain evidence="1">R3-111a-1</strain>
    </source>
</reference>
<dbReference type="OrthoDB" id="2157530at2759"/>
<sequence>MMRRTLTYLTAVESLDRDVGCHHLPSWVADLTTNQQHHIAAMRYQSGTFCAHEGFPALEEGRGEPRWQQDDSDPVLVIRGRRVGHITEVKNVPLNNDTWVGGYKEGTIRLFGYEAAGVRHNIGDGGSGPITIRGESWQPCKANVGDMIIVSPGSYFPLVLRRVDDKVLLVGACKQIDSELQTVEQFWKSEKVQIDPGYSPIMFGSACLGMKSFDVEFFHIY</sequence>